<dbReference type="PROSITE" id="PS50969">
    <property type="entry name" value="FCP1"/>
    <property type="match status" value="1"/>
</dbReference>
<comment type="subunit">
    <text evidence="13">Component of the TIM23 complex.</text>
</comment>
<evidence type="ECO:0000259" key="14">
    <source>
        <dbReference type="PROSITE" id="PS50969"/>
    </source>
</evidence>
<reference evidence="15 16" key="2">
    <citation type="submission" date="2016-08" db="EMBL/GenBank/DDBJ databases">
        <title>Pervasive Adenine N6-methylation of Active Genes in Fungi.</title>
        <authorList>
            <consortium name="DOE Joint Genome Institute"/>
            <person name="Mondo S.J."/>
            <person name="Dannebaum R.O."/>
            <person name="Kuo R.C."/>
            <person name="Labutti K."/>
            <person name="Haridas S."/>
            <person name="Kuo A."/>
            <person name="Salamov A."/>
            <person name="Ahrendt S.R."/>
            <person name="Lipzen A."/>
            <person name="Sullivan W."/>
            <person name="Andreopoulos W.B."/>
            <person name="Clum A."/>
            <person name="Lindquist E."/>
            <person name="Daum C."/>
            <person name="Ramamoorthy G.K."/>
            <person name="Gryganskyi A."/>
            <person name="Culley D."/>
            <person name="Magnuson J.K."/>
            <person name="James T.Y."/>
            <person name="O'Malley M.A."/>
            <person name="Stajich J.E."/>
            <person name="Spatafora J.W."/>
            <person name="Visel A."/>
            <person name="Grigoriev I.V."/>
        </authorList>
    </citation>
    <scope>NUCLEOTIDE SEQUENCE [LARGE SCALE GENOMIC DNA]</scope>
    <source>
        <strain evidence="15 16">S4</strain>
    </source>
</reference>
<protein>
    <recommendedName>
        <fullName evidence="3 13">Mitochondrial import inner membrane translocase subunit TIM50</fullName>
    </recommendedName>
</protein>
<dbReference type="CDD" id="cd07521">
    <property type="entry name" value="HAD_FCP1-like"/>
    <property type="match status" value="1"/>
</dbReference>
<dbReference type="InterPro" id="IPR023214">
    <property type="entry name" value="HAD_sf"/>
</dbReference>
<evidence type="ECO:0000313" key="16">
    <source>
        <dbReference type="Proteomes" id="UP000193944"/>
    </source>
</evidence>
<feature type="domain" description="FCP1 homology" evidence="14">
    <location>
        <begin position="9"/>
        <end position="152"/>
    </location>
</feature>
<keyword evidence="5" id="KW-0812">Transmembrane</keyword>
<dbReference type="GO" id="GO:0015031">
    <property type="term" value="P:protein transport"/>
    <property type="evidence" value="ECO:0007669"/>
    <property type="project" value="UniProtKB-KW"/>
</dbReference>
<dbReference type="Proteomes" id="UP000193944">
    <property type="component" value="Unassembled WGS sequence"/>
</dbReference>
<dbReference type="InterPro" id="IPR050365">
    <property type="entry name" value="TIM50"/>
</dbReference>
<feature type="non-terminal residue" evidence="15">
    <location>
        <position position="1"/>
    </location>
</feature>
<evidence type="ECO:0000256" key="9">
    <source>
        <dbReference type="ARBA" id="ARBA00022989"/>
    </source>
</evidence>
<dbReference type="STRING" id="1754192.A0A1Y1WS02"/>
<keyword evidence="4 13" id="KW-0813">Transport</keyword>
<dbReference type="SMART" id="SM00577">
    <property type="entry name" value="CPDc"/>
    <property type="match status" value="1"/>
</dbReference>
<sequence>LLPDLLPEPYGHPYTLVLNLDDTLISVEWEREKGWRIAKRPGLDFFIQYLSNFYEIIVVSTSSPTIAAPLIDKIDPYGLIMYRLYNDSLVTVKKKKVKDLNQYNRDIKKTILIDINPDGSLLQPNNSISISKFTGDKNDTELLKLIPFLETMVITAPDDIRPVLKSYANK</sequence>
<keyword evidence="6" id="KW-0999">Mitochondrion inner membrane</keyword>
<gene>
    <name evidence="15" type="ORF">BCR32DRAFT_182335</name>
</gene>
<keyword evidence="16" id="KW-1185">Reference proteome</keyword>
<comment type="caution">
    <text evidence="15">The sequence shown here is derived from an EMBL/GenBank/DDBJ whole genome shotgun (WGS) entry which is preliminary data.</text>
</comment>
<dbReference type="SUPFAM" id="SSF56784">
    <property type="entry name" value="HAD-like"/>
    <property type="match status" value="1"/>
</dbReference>
<dbReference type="FunFam" id="3.40.50.1000:FF:000019">
    <property type="entry name" value="Mitochondrial import inner membrane translocase subunit TIM50"/>
    <property type="match status" value="1"/>
</dbReference>
<evidence type="ECO:0000256" key="3">
    <source>
        <dbReference type="ARBA" id="ARBA00020799"/>
    </source>
</evidence>
<comment type="subcellular location">
    <subcellularLocation>
        <location evidence="1 13">Mitochondrion inner membrane</location>
        <topology evidence="1 13">Single-pass membrane protein</topology>
    </subcellularLocation>
</comment>
<keyword evidence="11 13" id="KW-0496">Mitochondrion</keyword>
<dbReference type="Pfam" id="PF03031">
    <property type="entry name" value="NIF"/>
    <property type="match status" value="1"/>
</dbReference>
<dbReference type="GO" id="GO:0005744">
    <property type="term" value="C:TIM23 mitochondrial import inner membrane translocase complex"/>
    <property type="evidence" value="ECO:0007669"/>
    <property type="project" value="UniProtKB-UniRule"/>
</dbReference>
<evidence type="ECO:0000256" key="7">
    <source>
        <dbReference type="ARBA" id="ARBA00022927"/>
    </source>
</evidence>
<evidence type="ECO:0000256" key="13">
    <source>
        <dbReference type="RuleBase" id="RU365079"/>
    </source>
</evidence>
<evidence type="ECO:0000256" key="12">
    <source>
        <dbReference type="ARBA" id="ARBA00023136"/>
    </source>
</evidence>
<proteinExistence type="inferred from homology"/>
<dbReference type="Gene3D" id="3.40.50.1000">
    <property type="entry name" value="HAD superfamily/HAD-like"/>
    <property type="match status" value="1"/>
</dbReference>
<evidence type="ECO:0000313" key="15">
    <source>
        <dbReference type="EMBL" id="ORX76320.1"/>
    </source>
</evidence>
<evidence type="ECO:0000256" key="8">
    <source>
        <dbReference type="ARBA" id="ARBA00022946"/>
    </source>
</evidence>
<evidence type="ECO:0000256" key="2">
    <source>
        <dbReference type="ARBA" id="ARBA00006344"/>
    </source>
</evidence>
<dbReference type="OrthoDB" id="287041at2759"/>
<comment type="similarity">
    <text evidence="2 13">Belongs to the TIM50 family.</text>
</comment>
<dbReference type="PANTHER" id="PTHR12210">
    <property type="entry name" value="DULLARD PROTEIN PHOSPHATASE"/>
    <property type="match status" value="1"/>
</dbReference>
<evidence type="ECO:0000256" key="5">
    <source>
        <dbReference type="ARBA" id="ARBA00022692"/>
    </source>
</evidence>
<feature type="non-terminal residue" evidence="15">
    <location>
        <position position="170"/>
    </location>
</feature>
<evidence type="ECO:0000256" key="1">
    <source>
        <dbReference type="ARBA" id="ARBA00004434"/>
    </source>
</evidence>
<comment type="function">
    <text evidence="13">Essential component of the TIM23 complex, a complex that mediates the translocation of transit peptide-containing proteins across the mitochondrial inner membrane.</text>
</comment>
<dbReference type="InterPro" id="IPR004274">
    <property type="entry name" value="FCP1_dom"/>
</dbReference>
<evidence type="ECO:0000256" key="11">
    <source>
        <dbReference type="ARBA" id="ARBA00023128"/>
    </source>
</evidence>
<evidence type="ECO:0000256" key="4">
    <source>
        <dbReference type="ARBA" id="ARBA00022448"/>
    </source>
</evidence>
<accession>A0A1Y1WS02</accession>
<evidence type="ECO:0000256" key="6">
    <source>
        <dbReference type="ARBA" id="ARBA00022792"/>
    </source>
</evidence>
<name>A0A1Y1WS02_9FUNG</name>
<keyword evidence="9" id="KW-1133">Transmembrane helix</keyword>
<organism evidence="15 16">
    <name type="scientific">Anaeromyces robustus</name>
    <dbReference type="NCBI Taxonomy" id="1754192"/>
    <lineage>
        <taxon>Eukaryota</taxon>
        <taxon>Fungi</taxon>
        <taxon>Fungi incertae sedis</taxon>
        <taxon>Chytridiomycota</taxon>
        <taxon>Chytridiomycota incertae sedis</taxon>
        <taxon>Neocallimastigomycetes</taxon>
        <taxon>Neocallimastigales</taxon>
        <taxon>Neocallimastigaceae</taxon>
        <taxon>Anaeromyces</taxon>
    </lineage>
</organism>
<keyword evidence="7 13" id="KW-0653">Protein transport</keyword>
<keyword evidence="10 13" id="KW-0811">Translocation</keyword>
<dbReference type="AlphaFoldDB" id="A0A1Y1WS02"/>
<keyword evidence="12" id="KW-0472">Membrane</keyword>
<evidence type="ECO:0000256" key="10">
    <source>
        <dbReference type="ARBA" id="ARBA00023010"/>
    </source>
</evidence>
<dbReference type="InterPro" id="IPR036412">
    <property type="entry name" value="HAD-like_sf"/>
</dbReference>
<reference evidence="15 16" key="1">
    <citation type="submission" date="2016-08" db="EMBL/GenBank/DDBJ databases">
        <title>A Parts List for Fungal Cellulosomes Revealed by Comparative Genomics.</title>
        <authorList>
            <consortium name="DOE Joint Genome Institute"/>
            <person name="Haitjema C.H."/>
            <person name="Gilmore S.P."/>
            <person name="Henske J.K."/>
            <person name="Solomon K.V."/>
            <person name="De Groot R."/>
            <person name="Kuo A."/>
            <person name="Mondo S.J."/>
            <person name="Salamov A.A."/>
            <person name="Labutti K."/>
            <person name="Zhao Z."/>
            <person name="Chiniquy J."/>
            <person name="Barry K."/>
            <person name="Brewer H.M."/>
            <person name="Purvine S.O."/>
            <person name="Wright A.T."/>
            <person name="Boxma B."/>
            <person name="Van Alen T."/>
            <person name="Hackstein J.H."/>
            <person name="Baker S.E."/>
            <person name="Grigoriev I.V."/>
            <person name="O'Malley M.A."/>
        </authorList>
    </citation>
    <scope>NUCLEOTIDE SEQUENCE [LARGE SCALE GENOMIC DNA]</scope>
    <source>
        <strain evidence="15 16">S4</strain>
    </source>
</reference>
<dbReference type="EMBL" id="MCFG01000306">
    <property type="protein sequence ID" value="ORX76320.1"/>
    <property type="molecule type" value="Genomic_DNA"/>
</dbReference>
<keyword evidence="8 13" id="KW-0809">Transit peptide</keyword>